<sequence>MQLLNFGRQNSFQFIKCLNSSDKICHQNQRLKLNCQIGFKVPQKMIIQKIKLVFKLYKEIAKRVNKKLNTGYGHLKDQSLRNSSNKRINSNAQNIFKFLFEVVQLLIEIFRESRVRIKLSLVICCNERLFSKQLQIIMLEFTKTVHNKRRKLFLQLLHGRWKTRLSLQNGLESQRPLTTAKNGYCYIFQIQL</sequence>
<dbReference type="InterPro" id="IPR045247">
    <property type="entry name" value="Oye-like"/>
</dbReference>
<dbReference type="EMBL" id="CAJJDM010000014">
    <property type="protein sequence ID" value="CAD8051681.1"/>
    <property type="molecule type" value="Genomic_DNA"/>
</dbReference>
<dbReference type="AlphaFoldDB" id="A0A8S1KAN5"/>
<dbReference type="GO" id="GO:0016491">
    <property type="term" value="F:oxidoreductase activity"/>
    <property type="evidence" value="ECO:0007669"/>
    <property type="project" value="InterPro"/>
</dbReference>
<dbReference type="GO" id="GO:0010181">
    <property type="term" value="F:FMN binding"/>
    <property type="evidence" value="ECO:0007669"/>
    <property type="project" value="InterPro"/>
</dbReference>
<keyword evidence="2" id="KW-1185">Reference proteome</keyword>
<reference evidence="1" key="1">
    <citation type="submission" date="2021-01" db="EMBL/GenBank/DDBJ databases">
        <authorList>
            <consortium name="Genoscope - CEA"/>
            <person name="William W."/>
        </authorList>
    </citation>
    <scope>NUCLEOTIDE SEQUENCE</scope>
</reference>
<evidence type="ECO:0000313" key="1">
    <source>
        <dbReference type="EMBL" id="CAD8051681.1"/>
    </source>
</evidence>
<comment type="caution">
    <text evidence="1">The sequence shown here is derived from an EMBL/GenBank/DDBJ whole genome shotgun (WGS) entry which is preliminary data.</text>
</comment>
<protein>
    <submittedName>
        <fullName evidence="1">Uncharacterized protein</fullName>
    </submittedName>
</protein>
<dbReference type="PANTHER" id="PTHR22893:SF91">
    <property type="entry name" value="NADPH DEHYDROGENASE 2-RELATED"/>
    <property type="match status" value="1"/>
</dbReference>
<gene>
    <name evidence="1" type="ORF">PPRIM_AZ9-3.1.T0180279</name>
</gene>
<organism evidence="1 2">
    <name type="scientific">Paramecium primaurelia</name>
    <dbReference type="NCBI Taxonomy" id="5886"/>
    <lineage>
        <taxon>Eukaryota</taxon>
        <taxon>Sar</taxon>
        <taxon>Alveolata</taxon>
        <taxon>Ciliophora</taxon>
        <taxon>Intramacronucleata</taxon>
        <taxon>Oligohymenophorea</taxon>
        <taxon>Peniculida</taxon>
        <taxon>Parameciidae</taxon>
        <taxon>Paramecium</taxon>
    </lineage>
</organism>
<proteinExistence type="predicted"/>
<dbReference type="PANTHER" id="PTHR22893">
    <property type="entry name" value="NADH OXIDOREDUCTASE-RELATED"/>
    <property type="match status" value="1"/>
</dbReference>
<accession>A0A8S1KAN5</accession>
<evidence type="ECO:0000313" key="2">
    <source>
        <dbReference type="Proteomes" id="UP000688137"/>
    </source>
</evidence>
<dbReference type="Proteomes" id="UP000688137">
    <property type="component" value="Unassembled WGS sequence"/>
</dbReference>
<name>A0A8S1KAN5_PARPR</name>